<keyword evidence="5 8" id="KW-0812">Transmembrane</keyword>
<feature type="domain" description="EamA" evidence="9">
    <location>
        <begin position="6"/>
        <end position="146"/>
    </location>
</feature>
<feature type="transmembrane region" description="Helical" evidence="8">
    <location>
        <begin position="130"/>
        <end position="148"/>
    </location>
</feature>
<feature type="transmembrane region" description="Helical" evidence="8">
    <location>
        <begin position="213"/>
        <end position="232"/>
    </location>
</feature>
<dbReference type="EMBL" id="JBHSEC010000005">
    <property type="protein sequence ID" value="MFC4409787.1"/>
    <property type="molecule type" value="Genomic_DNA"/>
</dbReference>
<organism evidence="10 11">
    <name type="scientific">Chungangia koreensis</name>
    <dbReference type="NCBI Taxonomy" id="752657"/>
    <lineage>
        <taxon>Bacteria</taxon>
        <taxon>Bacillati</taxon>
        <taxon>Bacillota</taxon>
        <taxon>Bacilli</taxon>
        <taxon>Lactobacillales</taxon>
        <taxon>Chungangia</taxon>
    </lineage>
</organism>
<feature type="transmembrane region" description="Helical" evidence="8">
    <location>
        <begin position="181"/>
        <end position="201"/>
    </location>
</feature>
<dbReference type="Pfam" id="PF00892">
    <property type="entry name" value="EamA"/>
    <property type="match status" value="2"/>
</dbReference>
<evidence type="ECO:0000256" key="7">
    <source>
        <dbReference type="ARBA" id="ARBA00023136"/>
    </source>
</evidence>
<feature type="transmembrane region" description="Helical" evidence="8">
    <location>
        <begin position="7"/>
        <end position="25"/>
    </location>
</feature>
<dbReference type="Proteomes" id="UP001595817">
    <property type="component" value="Unassembled WGS sequence"/>
</dbReference>
<evidence type="ECO:0000313" key="10">
    <source>
        <dbReference type="EMBL" id="MFC4409787.1"/>
    </source>
</evidence>
<evidence type="ECO:0000256" key="6">
    <source>
        <dbReference type="ARBA" id="ARBA00022989"/>
    </source>
</evidence>
<evidence type="ECO:0000259" key="9">
    <source>
        <dbReference type="Pfam" id="PF00892"/>
    </source>
</evidence>
<feature type="transmembrane region" description="Helical" evidence="8">
    <location>
        <begin position="75"/>
        <end position="94"/>
    </location>
</feature>
<keyword evidence="6 8" id="KW-1133">Transmembrane helix</keyword>
<feature type="transmembrane region" description="Helical" evidence="8">
    <location>
        <begin position="154"/>
        <end position="169"/>
    </location>
</feature>
<evidence type="ECO:0000256" key="8">
    <source>
        <dbReference type="SAM" id="Phobius"/>
    </source>
</evidence>
<protein>
    <submittedName>
        <fullName evidence="10">EamA family transporter RarD</fullName>
    </submittedName>
</protein>
<evidence type="ECO:0000256" key="2">
    <source>
        <dbReference type="ARBA" id="ARBA00007362"/>
    </source>
</evidence>
<dbReference type="InterPro" id="IPR004626">
    <property type="entry name" value="RarD"/>
</dbReference>
<feature type="domain" description="EamA" evidence="9">
    <location>
        <begin position="155"/>
        <end position="286"/>
    </location>
</feature>
<gene>
    <name evidence="10" type="primary">rarD</name>
    <name evidence="10" type="ORF">ACFOZY_04970</name>
</gene>
<comment type="subcellular location">
    <subcellularLocation>
        <location evidence="1">Cell membrane</location>
        <topology evidence="1">Multi-pass membrane protein</topology>
    </subcellularLocation>
</comment>
<keyword evidence="3" id="KW-0813">Transport</keyword>
<accession>A0ABV8X1J9</accession>
<evidence type="ECO:0000256" key="1">
    <source>
        <dbReference type="ARBA" id="ARBA00004651"/>
    </source>
</evidence>
<evidence type="ECO:0000313" key="11">
    <source>
        <dbReference type="Proteomes" id="UP001595817"/>
    </source>
</evidence>
<evidence type="ECO:0000256" key="3">
    <source>
        <dbReference type="ARBA" id="ARBA00022448"/>
    </source>
</evidence>
<reference evidence="11" key="1">
    <citation type="journal article" date="2019" name="Int. J. Syst. Evol. Microbiol.">
        <title>The Global Catalogue of Microorganisms (GCM) 10K type strain sequencing project: providing services to taxonomists for standard genome sequencing and annotation.</title>
        <authorList>
            <consortium name="The Broad Institute Genomics Platform"/>
            <consortium name="The Broad Institute Genome Sequencing Center for Infectious Disease"/>
            <person name="Wu L."/>
            <person name="Ma J."/>
        </authorList>
    </citation>
    <scope>NUCLEOTIDE SEQUENCE [LARGE SCALE GENOMIC DNA]</scope>
    <source>
        <strain evidence="11">CCUG 59778</strain>
    </source>
</reference>
<dbReference type="PANTHER" id="PTHR22911">
    <property type="entry name" value="ACYL-MALONYL CONDENSING ENZYME-RELATED"/>
    <property type="match status" value="1"/>
</dbReference>
<dbReference type="InterPro" id="IPR000620">
    <property type="entry name" value="EamA_dom"/>
</dbReference>
<dbReference type="InterPro" id="IPR037185">
    <property type="entry name" value="EmrE-like"/>
</dbReference>
<name>A0ABV8X1J9_9LACT</name>
<keyword evidence="11" id="KW-1185">Reference proteome</keyword>
<keyword evidence="7 8" id="KW-0472">Membrane</keyword>
<feature type="transmembrane region" description="Helical" evidence="8">
    <location>
        <begin position="270"/>
        <end position="290"/>
    </location>
</feature>
<feature type="transmembrane region" description="Helical" evidence="8">
    <location>
        <begin position="37"/>
        <end position="55"/>
    </location>
</feature>
<feature type="transmembrane region" description="Helical" evidence="8">
    <location>
        <begin position="239"/>
        <end position="264"/>
    </location>
</feature>
<evidence type="ECO:0000256" key="5">
    <source>
        <dbReference type="ARBA" id="ARBA00022692"/>
    </source>
</evidence>
<evidence type="ECO:0000256" key="4">
    <source>
        <dbReference type="ARBA" id="ARBA00022475"/>
    </source>
</evidence>
<comment type="caution">
    <text evidence="10">The sequence shown here is derived from an EMBL/GenBank/DDBJ whole genome shotgun (WGS) entry which is preliminary data.</text>
</comment>
<dbReference type="PANTHER" id="PTHR22911:SF137">
    <property type="entry name" value="SOLUTE CARRIER FAMILY 35 MEMBER G2-RELATED"/>
    <property type="match status" value="1"/>
</dbReference>
<dbReference type="RefSeq" id="WP_378152920.1">
    <property type="nucleotide sequence ID" value="NZ_JBHSEC010000005.1"/>
</dbReference>
<proteinExistence type="inferred from homology"/>
<keyword evidence="4" id="KW-1003">Cell membrane</keyword>
<feature type="transmembrane region" description="Helical" evidence="8">
    <location>
        <begin position="106"/>
        <end position="123"/>
    </location>
</feature>
<dbReference type="NCBIfam" id="TIGR00688">
    <property type="entry name" value="rarD"/>
    <property type="match status" value="1"/>
</dbReference>
<dbReference type="SUPFAM" id="SSF103481">
    <property type="entry name" value="Multidrug resistance efflux transporter EmrE"/>
    <property type="match status" value="2"/>
</dbReference>
<sequence>MNEERKGIIWAASAYLLWGFFPLYWKTISQVSSGEILASRIFWSFITTLLVVMILGKRKELLSDIKGLMKDQRQMLSLILAALLISINWFLYIWAVNTDRIIETSLGYYINPLVSVLIGIVFLKERLAKAQIVAFFIALAGVLIMTFAYGRFPWVAFSLALSFAFYGLIKKTVKLEALRGLTIETLFIVPLAVTYYIFLFAKGDAQFLHTDRLTDLLLMLSGAATAIPLLLFAKGAQRIPLYMIGFLQYIAPTLMLLLAVLVYGENFGNVDILSFSLIWLSLLLFSYSTFKGNRNKVKIN</sequence>
<comment type="similarity">
    <text evidence="2">Belongs to the EamA transporter family.</text>
</comment>